<feature type="domain" description="DUF2726" evidence="2">
    <location>
        <begin position="41"/>
        <end position="151"/>
    </location>
</feature>
<evidence type="ECO:0000313" key="3">
    <source>
        <dbReference type="EMBL" id="MFG6449001.1"/>
    </source>
</evidence>
<comment type="caution">
    <text evidence="3">The sequence shown here is derived from an EMBL/GenBank/DDBJ whole genome shotgun (WGS) entry which is preliminary data.</text>
</comment>
<evidence type="ECO:0000256" key="1">
    <source>
        <dbReference type="SAM" id="MobiDB-lite"/>
    </source>
</evidence>
<gene>
    <name evidence="3" type="ORF">ACG0Z6_12235</name>
</gene>
<feature type="compositionally biased region" description="Basic residues" evidence="1">
    <location>
        <begin position="212"/>
        <end position="222"/>
    </location>
</feature>
<evidence type="ECO:0000259" key="2">
    <source>
        <dbReference type="Pfam" id="PF10881"/>
    </source>
</evidence>
<sequence>MDWTWKFATTTLAALLGLSVYWHARAWWQQRRLPTHWALSKRPVFARDERRVHRHLREALADCVVLSKLPLIRLCQSDDIQERAYWYRLLGTIHAQHVVCSASGRVLLVLEHDNRQSERAKLIKLRVLRACSIPYLHCSLRELPSADELRKLMQAERSASTPQSIGSEALLPSSPQRGPATPPPAAPTKDSAAPRTARNLARAGASAQMARNRLRSALRSHS</sequence>
<evidence type="ECO:0000313" key="4">
    <source>
        <dbReference type="Proteomes" id="UP001606099"/>
    </source>
</evidence>
<reference evidence="3 4" key="1">
    <citation type="submission" date="2024-08" db="EMBL/GenBank/DDBJ databases">
        <authorList>
            <person name="Lu H."/>
        </authorList>
    </citation>
    <scope>NUCLEOTIDE SEQUENCE [LARGE SCALE GENOMIC DNA]</scope>
    <source>
        <strain evidence="3 4">BYS180W</strain>
    </source>
</reference>
<feature type="region of interest" description="Disordered" evidence="1">
    <location>
        <begin position="155"/>
        <end position="222"/>
    </location>
</feature>
<dbReference type="Proteomes" id="UP001606099">
    <property type="component" value="Unassembled WGS sequence"/>
</dbReference>
<organism evidence="3 4">
    <name type="scientific">Roseateles rivi</name>
    <dbReference type="NCBI Taxonomy" id="3299028"/>
    <lineage>
        <taxon>Bacteria</taxon>
        <taxon>Pseudomonadati</taxon>
        <taxon>Pseudomonadota</taxon>
        <taxon>Betaproteobacteria</taxon>
        <taxon>Burkholderiales</taxon>
        <taxon>Sphaerotilaceae</taxon>
        <taxon>Roseateles</taxon>
    </lineage>
</organism>
<dbReference type="EMBL" id="JBIGHZ010000004">
    <property type="protein sequence ID" value="MFG6449001.1"/>
    <property type="molecule type" value="Genomic_DNA"/>
</dbReference>
<keyword evidence="4" id="KW-1185">Reference proteome</keyword>
<protein>
    <submittedName>
        <fullName evidence="3">DUF2726 domain-containing protein</fullName>
    </submittedName>
</protein>
<dbReference type="InterPro" id="IPR024402">
    <property type="entry name" value="DUF2726"/>
</dbReference>
<dbReference type="RefSeq" id="WP_394461779.1">
    <property type="nucleotide sequence ID" value="NZ_JBIGHZ010000004.1"/>
</dbReference>
<proteinExistence type="predicted"/>
<dbReference type="Pfam" id="PF10881">
    <property type="entry name" value="DUF2726"/>
    <property type="match status" value="1"/>
</dbReference>
<name>A0ABW7FXG3_9BURK</name>
<accession>A0ABW7FXG3</accession>
<feature type="compositionally biased region" description="Polar residues" evidence="1">
    <location>
        <begin position="157"/>
        <end position="166"/>
    </location>
</feature>